<dbReference type="PANTHER" id="PTHR43818">
    <property type="entry name" value="BCDNA.GH03377"/>
    <property type="match status" value="1"/>
</dbReference>
<evidence type="ECO:0000313" key="4">
    <source>
        <dbReference type="EMBL" id="WND17085.1"/>
    </source>
</evidence>
<feature type="domain" description="GFO/IDH/MocA-like oxidoreductase" evidence="3">
    <location>
        <begin position="159"/>
        <end position="302"/>
    </location>
</feature>
<dbReference type="InterPro" id="IPR036291">
    <property type="entry name" value="NAD(P)-bd_dom_sf"/>
</dbReference>
<dbReference type="Pfam" id="PF01408">
    <property type="entry name" value="GFO_IDH_MocA"/>
    <property type="match status" value="1"/>
</dbReference>
<organism evidence="4 5">
    <name type="scientific">Streptomyces violaceus</name>
    <name type="common">Streptomyces venezuelae</name>
    <dbReference type="NCBI Taxonomy" id="1936"/>
    <lineage>
        <taxon>Bacteria</taxon>
        <taxon>Bacillati</taxon>
        <taxon>Actinomycetota</taxon>
        <taxon>Actinomycetes</taxon>
        <taxon>Kitasatosporales</taxon>
        <taxon>Streptomycetaceae</taxon>
        <taxon>Streptomyces</taxon>
    </lineage>
</organism>
<accession>A0ABY9U5E7</accession>
<reference evidence="4 5" key="1">
    <citation type="submission" date="2023-09" db="EMBL/GenBank/DDBJ databases">
        <title>The genome sequence of Streptomyces anthocyanicus.</title>
        <authorList>
            <person name="Mo P."/>
        </authorList>
    </citation>
    <scope>NUCLEOTIDE SEQUENCE [LARGE SCALE GENOMIC DNA]</scope>
    <source>
        <strain evidence="4 5">JCM 4387</strain>
    </source>
</reference>
<dbReference type="Gene3D" id="3.40.50.720">
    <property type="entry name" value="NAD(P)-binding Rossmann-like Domain"/>
    <property type="match status" value="1"/>
</dbReference>
<evidence type="ECO:0000256" key="1">
    <source>
        <dbReference type="ARBA" id="ARBA00023002"/>
    </source>
</evidence>
<dbReference type="Gene3D" id="3.30.360.10">
    <property type="entry name" value="Dihydrodipicolinate Reductase, domain 2"/>
    <property type="match status" value="1"/>
</dbReference>
<protein>
    <submittedName>
        <fullName evidence="4">Gfo/Idh/MocA family oxidoreductase</fullName>
    </submittedName>
</protein>
<dbReference type="InterPro" id="IPR050463">
    <property type="entry name" value="Gfo/Idh/MocA_oxidrdct_glycsds"/>
</dbReference>
<dbReference type="PANTHER" id="PTHR43818:SF11">
    <property type="entry name" value="BCDNA.GH03377"/>
    <property type="match status" value="1"/>
</dbReference>
<evidence type="ECO:0000259" key="3">
    <source>
        <dbReference type="Pfam" id="PF22725"/>
    </source>
</evidence>
<dbReference type="SUPFAM" id="SSF55347">
    <property type="entry name" value="Glyceraldehyde-3-phosphate dehydrogenase-like, C-terminal domain"/>
    <property type="match status" value="1"/>
</dbReference>
<gene>
    <name evidence="4" type="ORF">RI060_06845</name>
</gene>
<dbReference type="InterPro" id="IPR055170">
    <property type="entry name" value="GFO_IDH_MocA-like_dom"/>
</dbReference>
<keyword evidence="5" id="KW-1185">Reference proteome</keyword>
<evidence type="ECO:0000313" key="5">
    <source>
        <dbReference type="Proteomes" id="UP001249394"/>
    </source>
</evidence>
<dbReference type="InterPro" id="IPR000683">
    <property type="entry name" value="Gfo/Idh/MocA-like_OxRdtase_N"/>
</dbReference>
<sequence length="404" mass="43827">MGQPQQQSEGTEEAGKPPLRVGMVGYAFMGAAHSQGWRTAGRVFDLPLNPVQAAICGRDRDAVRAAADRHGWASTETDWRALVERDDIDLVDICTPGDSHAEIALAALAAGKHVLCEKPLANTVEEAASMERAAEEAYARGQVAMVGFNYRRVPATTLARRMVDEGRLGRLRHVRVTYLQDWLVDPDFPLTWRLRREQAGSGSLGDLGAHIIDLAQYLTGERLAGVSALTETFVRERPLPTGATSGLSAVSSAGTGQVTVDDAALFTARFPSGALASFEATRYATGRKNALRIELNGERGSLAFDLERLNELSFHDGTEPGAEAGFRRILVTEPDHPYLDAWWPPGHGLGYEHTFVHQARDLVHAVAEGRRPEPSFADGLQVQRVLAAVEESAEKNSVYTPIAA</sequence>
<keyword evidence="1" id="KW-0560">Oxidoreductase</keyword>
<dbReference type="EMBL" id="CP134213">
    <property type="protein sequence ID" value="WND17085.1"/>
    <property type="molecule type" value="Genomic_DNA"/>
</dbReference>
<name>A0ABY9U5E7_STRVL</name>
<feature type="domain" description="Gfo/Idh/MocA-like oxidoreductase N-terminal" evidence="2">
    <location>
        <begin position="19"/>
        <end position="142"/>
    </location>
</feature>
<evidence type="ECO:0000259" key="2">
    <source>
        <dbReference type="Pfam" id="PF01408"/>
    </source>
</evidence>
<dbReference type="Proteomes" id="UP001249394">
    <property type="component" value="Chromosome"/>
</dbReference>
<dbReference type="SUPFAM" id="SSF51735">
    <property type="entry name" value="NAD(P)-binding Rossmann-fold domains"/>
    <property type="match status" value="1"/>
</dbReference>
<dbReference type="Pfam" id="PF22725">
    <property type="entry name" value="GFO_IDH_MocA_C3"/>
    <property type="match status" value="1"/>
</dbReference>
<proteinExistence type="predicted"/>